<evidence type="ECO:0000256" key="4">
    <source>
        <dbReference type="ARBA" id="ARBA00023136"/>
    </source>
</evidence>
<keyword evidence="2 5" id="KW-0812">Transmembrane</keyword>
<dbReference type="STRING" id="1796606.A2G96_18200"/>
<feature type="transmembrane region" description="Helical" evidence="5">
    <location>
        <begin position="74"/>
        <end position="93"/>
    </location>
</feature>
<sequence length="436" mass="46986">MLLMTRLQGSLPLGIDKALYLSACVVLAAFPALMFVKPSLSNTCYGLLLGWSVIALATGGRAAVAEYGCILRRYWPFMLAMAALPLALLLQQLLTGADDPHVPYLYLRFALFIVLVPGLLRLGRRGMQNIQWGFVACALISALWLHEVAAAGRPSHVGFSNVIPFGNLALLTGMLAVISTGWNRPGEYVQVGVKLLAGFAGLYASYMSGTRGGWIAVPVLVLVSLMASRKLKRIHKGAGLLVLAGFMAATWLSSDRVQQRTMETVSELSQFAHHVTLDTSTGIRLQLWRASLKMLQAHPWAGVGPENYEQALKGLAEQHVVTPLAATMPHAHNDILHTGATLGIPGLIAIFALYLVPVAFFLYHLRSNDRDTQVASAMGLALCCGFMVFGLTEAMFGTTLVNACYSLIMAVCFAYVVSSKKALRVQAASSPPRIAT</sequence>
<dbReference type="Proteomes" id="UP000075238">
    <property type="component" value="Chromosome 1"/>
</dbReference>
<keyword evidence="3 5" id="KW-1133">Transmembrane helix</keyword>
<feature type="transmembrane region" description="Helical" evidence="5">
    <location>
        <begin position="237"/>
        <end position="254"/>
    </location>
</feature>
<evidence type="ECO:0000256" key="5">
    <source>
        <dbReference type="SAM" id="Phobius"/>
    </source>
</evidence>
<evidence type="ECO:0000259" key="6">
    <source>
        <dbReference type="Pfam" id="PF04932"/>
    </source>
</evidence>
<dbReference type="InterPro" id="IPR007016">
    <property type="entry name" value="O-antigen_ligase-rel_domated"/>
</dbReference>
<accession>A0A142JN56</accession>
<evidence type="ECO:0000313" key="7">
    <source>
        <dbReference type="EMBL" id="AMR79518.1"/>
    </source>
</evidence>
<feature type="transmembrane region" description="Helical" evidence="5">
    <location>
        <begin position="18"/>
        <end position="36"/>
    </location>
</feature>
<feature type="transmembrane region" description="Helical" evidence="5">
    <location>
        <begin position="212"/>
        <end position="228"/>
    </location>
</feature>
<keyword evidence="4 5" id="KW-0472">Membrane</keyword>
<feature type="transmembrane region" description="Helical" evidence="5">
    <location>
        <begin position="162"/>
        <end position="181"/>
    </location>
</feature>
<proteinExistence type="predicted"/>
<protein>
    <recommendedName>
        <fullName evidence="6">O-antigen ligase-related domain-containing protein</fullName>
    </recommendedName>
</protein>
<name>A0A142JN56_9BURK</name>
<dbReference type="KEGG" id="cnan:A2G96_18200"/>
<comment type="subcellular location">
    <subcellularLocation>
        <location evidence="1">Membrane</location>
        <topology evidence="1">Multi-pass membrane protein</topology>
    </subcellularLocation>
</comment>
<dbReference type="Pfam" id="PF04932">
    <property type="entry name" value="Wzy_C"/>
    <property type="match status" value="1"/>
</dbReference>
<evidence type="ECO:0000256" key="1">
    <source>
        <dbReference type="ARBA" id="ARBA00004141"/>
    </source>
</evidence>
<feature type="transmembrane region" description="Helical" evidence="5">
    <location>
        <begin position="374"/>
        <end position="392"/>
    </location>
</feature>
<dbReference type="AlphaFoldDB" id="A0A142JN56"/>
<dbReference type="GO" id="GO:0016020">
    <property type="term" value="C:membrane"/>
    <property type="evidence" value="ECO:0007669"/>
    <property type="project" value="UniProtKB-SubCell"/>
</dbReference>
<feature type="domain" description="O-antigen ligase-related" evidence="6">
    <location>
        <begin position="199"/>
        <end position="350"/>
    </location>
</feature>
<dbReference type="PANTHER" id="PTHR37422:SF17">
    <property type="entry name" value="O-ANTIGEN LIGASE"/>
    <property type="match status" value="1"/>
</dbReference>
<dbReference type="InterPro" id="IPR051533">
    <property type="entry name" value="WaaL-like"/>
</dbReference>
<dbReference type="OrthoDB" id="8576060at2"/>
<organism evidence="7 8">
    <name type="scientific">Cupriavidus nantongensis</name>
    <dbReference type="NCBI Taxonomy" id="1796606"/>
    <lineage>
        <taxon>Bacteria</taxon>
        <taxon>Pseudomonadati</taxon>
        <taxon>Pseudomonadota</taxon>
        <taxon>Betaproteobacteria</taxon>
        <taxon>Burkholderiales</taxon>
        <taxon>Burkholderiaceae</taxon>
        <taxon>Cupriavidus</taxon>
    </lineage>
</organism>
<evidence type="ECO:0000313" key="8">
    <source>
        <dbReference type="Proteomes" id="UP000075238"/>
    </source>
</evidence>
<feature type="transmembrane region" description="Helical" evidence="5">
    <location>
        <begin position="398"/>
        <end position="417"/>
    </location>
</feature>
<evidence type="ECO:0000256" key="2">
    <source>
        <dbReference type="ARBA" id="ARBA00022692"/>
    </source>
</evidence>
<dbReference type="PANTHER" id="PTHR37422">
    <property type="entry name" value="TEICHURONIC ACID BIOSYNTHESIS PROTEIN TUAE"/>
    <property type="match status" value="1"/>
</dbReference>
<gene>
    <name evidence="7" type="ORF">A2G96_18200</name>
</gene>
<reference evidence="7 8" key="1">
    <citation type="submission" date="2016-03" db="EMBL/GenBank/DDBJ databases">
        <title>Complete genome sequence of a novel chlorpyrifos degrading bacterium, Cupriavidus nantongensis sp. X1.</title>
        <authorList>
            <person name="Fang L."/>
        </authorList>
    </citation>
    <scope>NUCLEOTIDE SEQUENCE [LARGE SCALE GENOMIC DNA]</scope>
    <source>
        <strain evidence="7 8">X1</strain>
    </source>
</reference>
<feature type="transmembrane region" description="Helical" evidence="5">
    <location>
        <begin position="48"/>
        <end position="67"/>
    </location>
</feature>
<evidence type="ECO:0000256" key="3">
    <source>
        <dbReference type="ARBA" id="ARBA00022989"/>
    </source>
</evidence>
<feature type="transmembrane region" description="Helical" evidence="5">
    <location>
        <begin position="105"/>
        <end position="123"/>
    </location>
</feature>
<keyword evidence="8" id="KW-1185">Reference proteome</keyword>
<dbReference type="EMBL" id="CP014844">
    <property type="protein sequence ID" value="AMR79518.1"/>
    <property type="molecule type" value="Genomic_DNA"/>
</dbReference>
<feature type="transmembrane region" description="Helical" evidence="5">
    <location>
        <begin position="342"/>
        <end position="362"/>
    </location>
</feature>